<protein>
    <submittedName>
        <fullName evidence="4">Ig-like domain-containing protein</fullName>
    </submittedName>
</protein>
<evidence type="ECO:0000313" key="4">
    <source>
        <dbReference type="EMBL" id="WOV84759.1"/>
    </source>
</evidence>
<name>A0ABZ0KWI9_9BACL</name>
<keyword evidence="5" id="KW-1185">Reference proteome</keyword>
<evidence type="ECO:0000259" key="3">
    <source>
        <dbReference type="Pfam" id="PF13205"/>
    </source>
</evidence>
<dbReference type="InterPro" id="IPR014755">
    <property type="entry name" value="Cu-Rt/internalin_Ig-like"/>
</dbReference>
<dbReference type="EMBL" id="CP116341">
    <property type="protein sequence ID" value="WOV84759.1"/>
    <property type="molecule type" value="Genomic_DNA"/>
</dbReference>
<evidence type="ECO:0000256" key="1">
    <source>
        <dbReference type="ARBA" id="ARBA00022729"/>
    </source>
</evidence>
<accession>A0ABZ0KWI9</accession>
<feature type="signal peptide" evidence="2">
    <location>
        <begin position="1"/>
        <end position="28"/>
    </location>
</feature>
<dbReference type="RefSeq" id="WP_323692403.1">
    <property type="nucleotide sequence ID" value="NZ_CP116341.1"/>
</dbReference>
<sequence>MRKVFNVFAIALMVVFTALTSFQPNVQAAGNGEWKVIESKTTSDVNKPWTITLSKEVDATSVKANENVYVLTDLNEKKTVQTEVSGNTIKVIPSSSYETGKTYELLILDTVKSKNGTSLKNTKFKFSVNTEQGSADVKITKPGVYGGTSANPKVYTGDVYVESDGVSVKHAVITGNLIVTNAVDAHFKPSEKTMPFSNSSRLHTVHF</sequence>
<dbReference type="Gene3D" id="2.60.40.1220">
    <property type="match status" value="1"/>
</dbReference>
<organism evidence="4 5">
    <name type="scientific">Sporosarcina jeotgali</name>
    <dbReference type="NCBI Taxonomy" id="3020056"/>
    <lineage>
        <taxon>Bacteria</taxon>
        <taxon>Bacillati</taxon>
        <taxon>Bacillota</taxon>
        <taxon>Bacilli</taxon>
        <taxon>Bacillales</taxon>
        <taxon>Caryophanaceae</taxon>
        <taxon>Sporosarcina</taxon>
    </lineage>
</organism>
<feature type="chain" id="PRO_5046842058" evidence="2">
    <location>
        <begin position="29"/>
        <end position="207"/>
    </location>
</feature>
<reference evidence="4 5" key="1">
    <citation type="submission" date="2023-01" db="EMBL/GenBank/DDBJ databases">
        <title>Sporosarcina sp. nov., isolated from Korean tranditional fermented seafood 'Jeotgal'.</title>
        <authorList>
            <person name="Yang A.-I."/>
        </authorList>
    </citation>
    <scope>NUCLEOTIDE SEQUENCE [LARGE SCALE GENOMIC DNA]</scope>
    <source>
        <strain evidence="4 5">B2O-1</strain>
    </source>
</reference>
<gene>
    <name evidence="4" type="ORF">PGH26_02195</name>
</gene>
<proteinExistence type="predicted"/>
<evidence type="ECO:0000256" key="2">
    <source>
        <dbReference type="SAM" id="SignalP"/>
    </source>
</evidence>
<dbReference type="Pfam" id="PF13205">
    <property type="entry name" value="Big_5"/>
    <property type="match status" value="1"/>
</dbReference>
<keyword evidence="1 2" id="KW-0732">Signal</keyword>
<dbReference type="Proteomes" id="UP001303532">
    <property type="component" value="Chromosome"/>
</dbReference>
<feature type="domain" description="SbsA Ig-like" evidence="3">
    <location>
        <begin position="41"/>
        <end position="127"/>
    </location>
</feature>
<dbReference type="InterPro" id="IPR032812">
    <property type="entry name" value="SbsA_Ig"/>
</dbReference>
<evidence type="ECO:0000313" key="5">
    <source>
        <dbReference type="Proteomes" id="UP001303532"/>
    </source>
</evidence>